<dbReference type="PANTHER" id="PTHR21501:SF5">
    <property type="entry name" value="TESTIS-SPECIFIC PROTEIN 10-INTERACTING PROTEIN"/>
    <property type="match status" value="1"/>
</dbReference>
<proteinExistence type="predicted"/>
<evidence type="ECO:0000313" key="5">
    <source>
        <dbReference type="Proteomes" id="UP000550707"/>
    </source>
</evidence>
<evidence type="ECO:0000256" key="3">
    <source>
        <dbReference type="SAM" id="MobiDB-lite"/>
    </source>
</evidence>
<dbReference type="Proteomes" id="UP000550707">
    <property type="component" value="Unassembled WGS sequence"/>
</dbReference>
<name>A0A7J8EV30_MOLMO</name>
<accession>A0A7J8EV30</accession>
<evidence type="ECO:0000313" key="4">
    <source>
        <dbReference type="EMBL" id="KAF6439398.1"/>
    </source>
</evidence>
<reference evidence="4 5" key="1">
    <citation type="journal article" date="2020" name="Nature">
        <title>Six reference-quality genomes reveal evolution of bat adaptations.</title>
        <authorList>
            <person name="Jebb D."/>
            <person name="Huang Z."/>
            <person name="Pippel M."/>
            <person name="Hughes G.M."/>
            <person name="Lavrichenko K."/>
            <person name="Devanna P."/>
            <person name="Winkler S."/>
            <person name="Jermiin L.S."/>
            <person name="Skirmuntt E.C."/>
            <person name="Katzourakis A."/>
            <person name="Burkitt-Gray L."/>
            <person name="Ray D.A."/>
            <person name="Sullivan K.A.M."/>
            <person name="Roscito J.G."/>
            <person name="Kirilenko B.M."/>
            <person name="Davalos L.M."/>
            <person name="Corthals A.P."/>
            <person name="Power M.L."/>
            <person name="Jones G."/>
            <person name="Ransome R.D."/>
            <person name="Dechmann D.K.N."/>
            <person name="Locatelli A.G."/>
            <person name="Puechmaille S.J."/>
            <person name="Fedrigo O."/>
            <person name="Jarvis E.D."/>
            <person name="Hiller M."/>
            <person name="Vernes S.C."/>
            <person name="Myers E.W."/>
            <person name="Teeling E.C."/>
        </authorList>
    </citation>
    <scope>NUCLEOTIDE SEQUENCE [LARGE SCALE GENOMIC DNA]</scope>
    <source>
        <strain evidence="4">MMolMol1</strain>
        <tissue evidence="4">Muscle</tissue>
    </source>
</reference>
<dbReference type="EMBL" id="JACASF010000013">
    <property type="protein sequence ID" value="KAF6439398.1"/>
    <property type="molecule type" value="Genomic_DNA"/>
</dbReference>
<feature type="region of interest" description="Disordered" evidence="3">
    <location>
        <begin position="298"/>
        <end position="348"/>
    </location>
</feature>
<dbReference type="AlphaFoldDB" id="A0A7J8EV30"/>
<dbReference type="InterPro" id="IPR051655">
    <property type="entry name" value="FAM161"/>
</dbReference>
<dbReference type="GO" id="GO:0044782">
    <property type="term" value="P:cilium organization"/>
    <property type="evidence" value="ECO:0007669"/>
    <property type="project" value="TreeGrafter"/>
</dbReference>
<feature type="coiled-coil region" evidence="2">
    <location>
        <begin position="188"/>
        <end position="262"/>
    </location>
</feature>
<evidence type="ECO:0000256" key="1">
    <source>
        <dbReference type="ARBA" id="ARBA00023054"/>
    </source>
</evidence>
<keyword evidence="5" id="KW-1185">Reference proteome</keyword>
<feature type="compositionally biased region" description="Polar residues" evidence="3">
    <location>
        <begin position="95"/>
        <end position="106"/>
    </location>
</feature>
<comment type="caution">
    <text evidence="4">The sequence shown here is derived from an EMBL/GenBank/DDBJ whole genome shotgun (WGS) entry which is preliminary data.</text>
</comment>
<dbReference type="PANTHER" id="PTHR21501">
    <property type="entry name" value="PROTEIN FAM-161"/>
    <property type="match status" value="1"/>
</dbReference>
<feature type="compositionally biased region" description="Polar residues" evidence="3">
    <location>
        <begin position="165"/>
        <end position="174"/>
    </location>
</feature>
<sequence length="348" mass="39260">MATGLLKLLSGIPLAEQSPSLSSEALFPFPMGLGKRHHRWPGSASAAWLSLHPWPRGPALDPSGTPAQVQPRKAGSRRKGRNSSEKASEEGELQCQGNNPSSNHPQKPQRRKARATEPEGPWDLGKLQRQLQQNLDCGPQKHPWKALRAAAQASNRSRKDLGNNEALQSANFPNRTFHKRQEATRSLLQAWEQQQEEERQQAEQRQAREQRVQHQVARCLAAYAPAGSRGPGATQRKLEELRRQERQRFAEYQAELQGIQHRVQARPYLFQQAMQANARHTVTRRFSQVLSALGLDEEQLLAEEPQVNRRKDGTLFSEPSPRTEPTSSQPERHSTPSPDWESSPLDKN</sequence>
<evidence type="ECO:0000256" key="2">
    <source>
        <dbReference type="SAM" id="Coils"/>
    </source>
</evidence>
<keyword evidence="1 2" id="KW-0175">Coiled coil</keyword>
<dbReference type="GO" id="GO:0036064">
    <property type="term" value="C:ciliary basal body"/>
    <property type="evidence" value="ECO:0007669"/>
    <property type="project" value="TreeGrafter"/>
</dbReference>
<feature type="region of interest" description="Disordered" evidence="3">
    <location>
        <begin position="136"/>
        <end position="178"/>
    </location>
</feature>
<dbReference type="GO" id="GO:0032391">
    <property type="term" value="C:photoreceptor connecting cilium"/>
    <property type="evidence" value="ECO:0007669"/>
    <property type="project" value="TreeGrafter"/>
</dbReference>
<feature type="region of interest" description="Disordered" evidence="3">
    <location>
        <begin position="57"/>
        <end position="122"/>
    </location>
</feature>
<protein>
    <submittedName>
        <fullName evidence="4">Testis specific 10 interacting protein</fullName>
    </submittedName>
</protein>
<organism evidence="4 5">
    <name type="scientific">Molossus molossus</name>
    <name type="common">Pallas' mastiff bat</name>
    <name type="synonym">Vespertilio molossus</name>
    <dbReference type="NCBI Taxonomy" id="27622"/>
    <lineage>
        <taxon>Eukaryota</taxon>
        <taxon>Metazoa</taxon>
        <taxon>Chordata</taxon>
        <taxon>Craniata</taxon>
        <taxon>Vertebrata</taxon>
        <taxon>Euteleostomi</taxon>
        <taxon>Mammalia</taxon>
        <taxon>Eutheria</taxon>
        <taxon>Laurasiatheria</taxon>
        <taxon>Chiroptera</taxon>
        <taxon>Yangochiroptera</taxon>
        <taxon>Molossidae</taxon>
        <taxon>Molossus</taxon>
    </lineage>
</organism>
<gene>
    <name evidence="4" type="ORF">HJG59_018874</name>
</gene>
<feature type="compositionally biased region" description="Low complexity" evidence="3">
    <location>
        <begin position="317"/>
        <end position="329"/>
    </location>
</feature>